<dbReference type="STRING" id="927665.HMPREF1535_01831"/>
<evidence type="ECO:0000259" key="1">
    <source>
        <dbReference type="SMART" id="SM00776"/>
    </source>
</evidence>
<dbReference type="Proteomes" id="UP000033047">
    <property type="component" value="Unassembled WGS sequence"/>
</dbReference>
<dbReference type="RefSeq" id="WP_046145909.1">
    <property type="nucleotide sequence ID" value="NZ_KQ033912.1"/>
</dbReference>
<name>A0A0F5JHH0_9BACT</name>
<evidence type="ECO:0000313" key="3">
    <source>
        <dbReference type="Proteomes" id="UP000033047"/>
    </source>
</evidence>
<reference evidence="2 3" key="1">
    <citation type="submission" date="2013-04" db="EMBL/GenBank/DDBJ databases">
        <title>The Genome Sequence of Parabacteroides goldsteinii DSM 19448.</title>
        <authorList>
            <consortium name="The Broad Institute Genomics Platform"/>
            <person name="Earl A."/>
            <person name="Ward D."/>
            <person name="Feldgarden M."/>
            <person name="Gevers D."/>
            <person name="Martens E."/>
            <person name="Sakamoto M."/>
            <person name="Benno Y."/>
            <person name="Song Y."/>
            <person name="Liu C."/>
            <person name="Lee J."/>
            <person name="Bolanos M."/>
            <person name="Vaisanen M.L."/>
            <person name="Finegold S.M."/>
            <person name="Walker B."/>
            <person name="Young S."/>
            <person name="Zeng Q."/>
            <person name="Gargeya S."/>
            <person name="Fitzgerald M."/>
            <person name="Haas B."/>
            <person name="Abouelleil A."/>
            <person name="Allen A.W."/>
            <person name="Alvarado L."/>
            <person name="Arachchi H.M."/>
            <person name="Berlin A.M."/>
            <person name="Chapman S.B."/>
            <person name="Gainer-Dewar J."/>
            <person name="Goldberg J."/>
            <person name="Griggs A."/>
            <person name="Gujja S."/>
            <person name="Hansen M."/>
            <person name="Howarth C."/>
            <person name="Imamovic A."/>
            <person name="Ireland A."/>
            <person name="Larimer J."/>
            <person name="McCowan C."/>
            <person name="Murphy C."/>
            <person name="Pearson M."/>
            <person name="Poon T.W."/>
            <person name="Priest M."/>
            <person name="Roberts A."/>
            <person name="Saif S."/>
            <person name="Shea T."/>
            <person name="Sisk P."/>
            <person name="Sykes S."/>
            <person name="Wortman J."/>
            <person name="Nusbaum C."/>
            <person name="Birren B."/>
        </authorList>
    </citation>
    <scope>NUCLEOTIDE SEQUENCE [LARGE SCALE GENOMIC DNA]</scope>
    <source>
        <strain evidence="2 3">DSM 19448</strain>
    </source>
</reference>
<dbReference type="HOGENOM" id="CLU_013281_1_0_10"/>
<protein>
    <recommendedName>
        <fullName evidence="1">Glycosyl hydrolase family 98 putative carbohydrate-binding module domain-containing protein</fullName>
    </recommendedName>
</protein>
<proteinExistence type="predicted"/>
<dbReference type="Pfam" id="PF08305">
    <property type="entry name" value="NPCBM"/>
    <property type="match status" value="2"/>
</dbReference>
<dbReference type="EMBL" id="AQHV01000010">
    <property type="protein sequence ID" value="KKB57178.1"/>
    <property type="molecule type" value="Genomic_DNA"/>
</dbReference>
<comment type="caution">
    <text evidence="2">The sequence shown here is derived from an EMBL/GenBank/DDBJ whole genome shotgun (WGS) entry which is preliminary data.</text>
</comment>
<dbReference type="Gene3D" id="2.60.120.1060">
    <property type="entry name" value="NPCBM/NEW2 domain"/>
    <property type="match status" value="1"/>
</dbReference>
<dbReference type="PATRIC" id="fig|927665.4.peg.1869"/>
<dbReference type="InterPro" id="IPR038637">
    <property type="entry name" value="NPCBM_sf"/>
</dbReference>
<dbReference type="InterPro" id="IPR008979">
    <property type="entry name" value="Galactose-bd-like_sf"/>
</dbReference>
<dbReference type="SUPFAM" id="SSF49785">
    <property type="entry name" value="Galactose-binding domain-like"/>
    <property type="match status" value="1"/>
</dbReference>
<feature type="domain" description="Glycosyl hydrolase family 98 putative carbohydrate-binding module" evidence="1">
    <location>
        <begin position="23"/>
        <end position="203"/>
    </location>
</feature>
<evidence type="ECO:0000313" key="2">
    <source>
        <dbReference type="EMBL" id="KKB57178.1"/>
    </source>
</evidence>
<gene>
    <name evidence="2" type="ORF">HMPREF1535_01831</name>
</gene>
<organism evidence="2 3">
    <name type="scientific">Parabacteroides goldsteinii DSM 19448 = WAL 12034</name>
    <dbReference type="NCBI Taxonomy" id="927665"/>
    <lineage>
        <taxon>Bacteria</taxon>
        <taxon>Pseudomonadati</taxon>
        <taxon>Bacteroidota</taxon>
        <taxon>Bacteroidia</taxon>
        <taxon>Bacteroidales</taxon>
        <taxon>Tannerellaceae</taxon>
        <taxon>Parabacteroides</taxon>
    </lineage>
</organism>
<dbReference type="SMART" id="SM00776">
    <property type="entry name" value="NPCBM"/>
    <property type="match status" value="1"/>
</dbReference>
<sequence length="943" mass="105818">MKKTISLFLLMGGFFFSSWDISAQNKISLPDMDLSLAYQQYGSPMKNAAVTGEKLTVGGEHFGQGIGVQANSKIKLSLRKNTGLFTCKVGVNDRSLDYKKEDFSKIPMTDGTMLFYQTDGAGGKKQFVGVGAGDGSFDKGSVVFRLVGDGKELYNSGMVRGGEKAREVSLDVSGVDVLELVVEDGGDGVSGDHADWIEPVFSYNEIKPSLVNADYKGAIETMPAEVERALRSKVAALPAIDLPVARPESDWLLDAKGVKAGVYQTHNGKDIVLSNGLVSRIFRIYPNLATVDLVNQMTGESMLRAVSNEGVLKIDDKVYTLGGLDGQFEYGYTQYKWVDSLTILPNSFRVTGFDITELAPRIAWANKRWSLVKPGETTGKVLSFYLEGPDYLKGVKVKLNYALYDGIPCISKWMEIENKSGMGITLDEFTLEQLAMAEPESPVEAKRPEQFLKPNIHVESDWAFLGFTEREADRTEFWNTDPRYTSQCNYPLLTPCLLEVKLPMGPDEDIPDGAKFNSFRTWLMPFDSDDRDRKGLFLKRMYRKIAPWTTENPIFLHCVSSDPKVVKTAIDQCAETGYEMVILSFGSGLNMEDESEANITKFKEFTEYANSKGIELGGYSLLSSRWISDEVDVINPETGKRGGMIFGSSPCLSSEWGYDYFRKIRSFYEKTGMTVFENDGSYPGNVCASTSHAHHKGLKDSQWKQRQQIVNLYQWMCENGIYTNIPDFGYMLNGGTKVGIGYREVNWSLPRERQLVLGRQVMYDGLWERLPGMCWTFVPLTQYHGGGAAATLEPLKDHIPDYKAHMIQNYGAGVQACYRGPRLYDTPETKAAVVEVIDWYKKYRTILNSELIHLRRADGRDWDGFMHVDPEGKEKGFALLFNPTDKAITRTIRLPLYYTGISDVAKIREKENAPVTYKLNRDYTVDIKVTIPARGNTWLVVEK</sequence>
<dbReference type="AlphaFoldDB" id="A0A0F5JHH0"/>
<accession>A0A0F5JHH0</accession>
<dbReference type="InterPro" id="IPR013222">
    <property type="entry name" value="Glyco_hyd_98_carb-bd"/>
</dbReference>